<dbReference type="InterPro" id="IPR016181">
    <property type="entry name" value="Acyl_CoA_acyltransferase"/>
</dbReference>
<keyword evidence="2" id="KW-0012">Acyltransferase</keyword>
<accession>A0ABY9EHI8</accession>
<organism evidence="2 3">
    <name type="scientific">Microbulbifer spongiae</name>
    <dbReference type="NCBI Taxonomy" id="2944933"/>
    <lineage>
        <taxon>Bacteria</taxon>
        <taxon>Pseudomonadati</taxon>
        <taxon>Pseudomonadota</taxon>
        <taxon>Gammaproteobacteria</taxon>
        <taxon>Cellvibrionales</taxon>
        <taxon>Microbulbiferaceae</taxon>
        <taxon>Microbulbifer</taxon>
    </lineage>
</organism>
<evidence type="ECO:0000313" key="3">
    <source>
        <dbReference type="Proteomes" id="UP001321520"/>
    </source>
</evidence>
<sequence>MQWQWYRFRELSIDQLYEILRARQQVFTVEQHCPYQDADGKDQFAWHLTCWSTNHKTPQLMAYLRVLFPGRKYREPAIGRVLTTEPSRGAGLGKALMDRAVQHTLSEYPKTAIRISAQQHLSRFYTGFGFEQVSPPYEEDGIPHIEMLRPAP</sequence>
<dbReference type="SUPFAM" id="SSF55729">
    <property type="entry name" value="Acyl-CoA N-acyltransferases (Nat)"/>
    <property type="match status" value="1"/>
</dbReference>
<name>A0ABY9EHI8_9GAMM</name>
<dbReference type="EC" id="2.3.1.-" evidence="2"/>
<feature type="domain" description="N-acetyltransferase" evidence="1">
    <location>
        <begin position="6"/>
        <end position="152"/>
    </location>
</feature>
<dbReference type="InterPro" id="IPR000182">
    <property type="entry name" value="GNAT_dom"/>
</dbReference>
<proteinExistence type="predicted"/>
<keyword evidence="2" id="KW-0808">Transferase</keyword>
<dbReference type="GO" id="GO:0016746">
    <property type="term" value="F:acyltransferase activity"/>
    <property type="evidence" value="ECO:0007669"/>
    <property type="project" value="UniProtKB-KW"/>
</dbReference>
<evidence type="ECO:0000313" key="2">
    <source>
        <dbReference type="EMBL" id="WKD51194.1"/>
    </source>
</evidence>
<dbReference type="EMBL" id="CP098023">
    <property type="protein sequence ID" value="WKD51194.1"/>
    <property type="molecule type" value="Genomic_DNA"/>
</dbReference>
<reference evidence="2 3" key="1">
    <citation type="submission" date="2022-05" db="EMBL/GenBank/DDBJ databases">
        <title>Microbulbifer sp. nov., isolated from sponge.</title>
        <authorList>
            <person name="Gao L."/>
        </authorList>
    </citation>
    <scope>NUCLEOTIDE SEQUENCE [LARGE SCALE GENOMIC DNA]</scope>
    <source>
        <strain evidence="2 3">MI-G</strain>
    </source>
</reference>
<gene>
    <name evidence="2" type="ORF">M8T91_07205</name>
</gene>
<keyword evidence="3" id="KW-1185">Reference proteome</keyword>
<dbReference type="Proteomes" id="UP001321520">
    <property type="component" value="Chromosome"/>
</dbReference>
<evidence type="ECO:0000259" key="1">
    <source>
        <dbReference type="PROSITE" id="PS51186"/>
    </source>
</evidence>
<dbReference type="CDD" id="cd04301">
    <property type="entry name" value="NAT_SF"/>
    <property type="match status" value="1"/>
</dbReference>
<protein>
    <submittedName>
        <fullName evidence="2">GNAT family N-acetyltransferase</fullName>
        <ecNumber evidence="2">2.3.1.-</ecNumber>
    </submittedName>
</protein>
<dbReference type="RefSeq" id="WP_301418229.1">
    <property type="nucleotide sequence ID" value="NZ_CP098023.1"/>
</dbReference>
<dbReference type="PROSITE" id="PS51186">
    <property type="entry name" value="GNAT"/>
    <property type="match status" value="1"/>
</dbReference>
<dbReference type="Gene3D" id="3.40.630.30">
    <property type="match status" value="1"/>
</dbReference>
<dbReference type="Pfam" id="PF13673">
    <property type="entry name" value="Acetyltransf_10"/>
    <property type="match status" value="1"/>
</dbReference>